<organism evidence="1 2">
    <name type="scientific">Pristionchus mayeri</name>
    <dbReference type="NCBI Taxonomy" id="1317129"/>
    <lineage>
        <taxon>Eukaryota</taxon>
        <taxon>Metazoa</taxon>
        <taxon>Ecdysozoa</taxon>
        <taxon>Nematoda</taxon>
        <taxon>Chromadorea</taxon>
        <taxon>Rhabditida</taxon>
        <taxon>Rhabditina</taxon>
        <taxon>Diplogasteromorpha</taxon>
        <taxon>Diplogasteroidea</taxon>
        <taxon>Neodiplogasteridae</taxon>
        <taxon>Pristionchus</taxon>
    </lineage>
</organism>
<feature type="non-terminal residue" evidence="1">
    <location>
        <position position="1"/>
    </location>
</feature>
<proteinExistence type="predicted"/>
<feature type="non-terminal residue" evidence="1">
    <location>
        <position position="131"/>
    </location>
</feature>
<accession>A0AAN5CBN9</accession>
<dbReference type="AlphaFoldDB" id="A0AAN5CBN9"/>
<protein>
    <submittedName>
        <fullName evidence="1">Uncharacterized protein</fullName>
    </submittedName>
</protein>
<dbReference type="Proteomes" id="UP001328107">
    <property type="component" value="Unassembled WGS sequence"/>
</dbReference>
<sequence length="131" mass="14923">RSIVCSRQIQLERAKWNLFTKGGQMLPKLRDERFAKQFAGPEKAKLLSCTEVNDQLVVTIAYAVLNREGNATGQLYDEITTGMRMGHGSMRVSLMKNYIIDEKLTKIYVKQCLPNQMDHTVLCERNPDSDA</sequence>
<gene>
    <name evidence="1" type="ORF">PMAYCL1PPCAC_05541</name>
</gene>
<keyword evidence="2" id="KW-1185">Reference proteome</keyword>
<name>A0AAN5CBN9_9BILA</name>
<evidence type="ECO:0000313" key="1">
    <source>
        <dbReference type="EMBL" id="GMR35346.1"/>
    </source>
</evidence>
<comment type="caution">
    <text evidence="1">The sequence shown here is derived from an EMBL/GenBank/DDBJ whole genome shotgun (WGS) entry which is preliminary data.</text>
</comment>
<dbReference type="EMBL" id="BTRK01000002">
    <property type="protein sequence ID" value="GMR35346.1"/>
    <property type="molecule type" value="Genomic_DNA"/>
</dbReference>
<evidence type="ECO:0000313" key="2">
    <source>
        <dbReference type="Proteomes" id="UP001328107"/>
    </source>
</evidence>
<reference evidence="2" key="1">
    <citation type="submission" date="2022-10" db="EMBL/GenBank/DDBJ databases">
        <title>Genome assembly of Pristionchus species.</title>
        <authorList>
            <person name="Yoshida K."/>
            <person name="Sommer R.J."/>
        </authorList>
    </citation>
    <scope>NUCLEOTIDE SEQUENCE [LARGE SCALE GENOMIC DNA]</scope>
    <source>
        <strain evidence="2">RS5460</strain>
    </source>
</reference>